<dbReference type="PANTHER" id="PTHR13887:SF41">
    <property type="entry name" value="THIOREDOXIN SUPERFAMILY PROTEIN"/>
    <property type="match status" value="1"/>
</dbReference>
<feature type="domain" description="DSBA-like thioredoxin" evidence="1">
    <location>
        <begin position="3"/>
        <end position="202"/>
    </location>
</feature>
<keyword evidence="2" id="KW-0413">Isomerase</keyword>
<dbReference type="Pfam" id="PF01323">
    <property type="entry name" value="DSBA"/>
    <property type="match status" value="1"/>
</dbReference>
<dbReference type="SUPFAM" id="SSF52833">
    <property type="entry name" value="Thioredoxin-like"/>
    <property type="match status" value="1"/>
</dbReference>
<organism evidence="2 3">
    <name type="scientific">Brevibacillus centrosporus</name>
    <dbReference type="NCBI Taxonomy" id="54910"/>
    <lineage>
        <taxon>Bacteria</taxon>
        <taxon>Bacillati</taxon>
        <taxon>Bacillota</taxon>
        <taxon>Bacilli</taxon>
        <taxon>Bacillales</taxon>
        <taxon>Paenibacillaceae</taxon>
        <taxon>Brevibacillus</taxon>
    </lineage>
</organism>
<dbReference type="InterPro" id="IPR001853">
    <property type="entry name" value="DSBA-like_thioredoxin_dom"/>
</dbReference>
<dbReference type="Gene3D" id="3.40.30.10">
    <property type="entry name" value="Glutaredoxin"/>
    <property type="match status" value="1"/>
</dbReference>
<accession>A0A1I3Z6D6</accession>
<dbReference type="GO" id="GO:0016491">
    <property type="term" value="F:oxidoreductase activity"/>
    <property type="evidence" value="ECO:0007669"/>
    <property type="project" value="InterPro"/>
</dbReference>
<dbReference type="EMBL" id="FORT01000012">
    <property type="protein sequence ID" value="SFK39089.1"/>
    <property type="molecule type" value="Genomic_DNA"/>
</dbReference>
<dbReference type="PANTHER" id="PTHR13887">
    <property type="entry name" value="GLUTATHIONE S-TRANSFERASE KAPPA"/>
    <property type="match status" value="1"/>
</dbReference>
<dbReference type="GO" id="GO:0016853">
    <property type="term" value="F:isomerase activity"/>
    <property type="evidence" value="ECO:0007669"/>
    <property type="project" value="UniProtKB-KW"/>
</dbReference>
<evidence type="ECO:0000313" key="3">
    <source>
        <dbReference type="Proteomes" id="UP000198915"/>
    </source>
</evidence>
<reference evidence="3" key="1">
    <citation type="submission" date="2016-10" db="EMBL/GenBank/DDBJ databases">
        <authorList>
            <person name="Varghese N."/>
            <person name="Submissions S."/>
        </authorList>
    </citation>
    <scope>NUCLEOTIDE SEQUENCE [LARGE SCALE GENOMIC DNA]</scope>
    <source>
        <strain evidence="3">OK042</strain>
    </source>
</reference>
<gene>
    <name evidence="2" type="ORF">SAMN05518846_112180</name>
</gene>
<dbReference type="AlphaFoldDB" id="A0A1I3Z6D6"/>
<name>A0A1I3Z6D6_9BACL</name>
<keyword evidence="3" id="KW-1185">Reference proteome</keyword>
<dbReference type="CDD" id="cd03024">
    <property type="entry name" value="DsbA_FrnE"/>
    <property type="match status" value="1"/>
</dbReference>
<dbReference type="RefSeq" id="WP_092272453.1">
    <property type="nucleotide sequence ID" value="NZ_FORT01000012.1"/>
</dbReference>
<dbReference type="STRING" id="1884381.SAMN05518846_112180"/>
<sequence length="209" mass="23515">MIIEIFQDTICPWCRIGKKHLFEAMRQWQGEPIEIRYRAYQLDPHTPKNGLPFWETMAANKGGRAAVEQMVQHAARAGEAAGIPFDFQKVTQWPNTIASHTLIKLASEDKQTEAVDAVYKAYFEEGKDIGDIDVLLAIAKELGLDQEQVRQAIETDAMQAQIDEDIAFARELQITGVPFFVIDNKLALSGAHPPENFLKAFQQAIETTN</sequence>
<dbReference type="Proteomes" id="UP000198915">
    <property type="component" value="Unassembled WGS sequence"/>
</dbReference>
<proteinExistence type="predicted"/>
<protein>
    <submittedName>
        <fullName evidence="2">Predicted dithiol-disulfide isomerase, DsbA family</fullName>
    </submittedName>
</protein>
<dbReference type="InterPro" id="IPR036249">
    <property type="entry name" value="Thioredoxin-like_sf"/>
</dbReference>
<evidence type="ECO:0000259" key="1">
    <source>
        <dbReference type="Pfam" id="PF01323"/>
    </source>
</evidence>
<evidence type="ECO:0000313" key="2">
    <source>
        <dbReference type="EMBL" id="SFK39089.1"/>
    </source>
</evidence>